<dbReference type="EMBL" id="CP140154">
    <property type="protein sequence ID" value="WQG87466.1"/>
    <property type="molecule type" value="Genomic_DNA"/>
</dbReference>
<keyword evidence="1" id="KW-0732">Signal</keyword>
<feature type="chain" id="PRO_5009666378" evidence="1">
    <location>
        <begin position="18"/>
        <end position="220"/>
    </location>
</feature>
<dbReference type="EMBL" id="FPIZ01000004">
    <property type="protein sequence ID" value="SFW41543.1"/>
    <property type="molecule type" value="Genomic_DNA"/>
</dbReference>
<organism evidence="2 4">
    <name type="scientific">Chitinophaga sancti</name>
    <dbReference type="NCBI Taxonomy" id="1004"/>
    <lineage>
        <taxon>Bacteria</taxon>
        <taxon>Pseudomonadati</taxon>
        <taxon>Bacteroidota</taxon>
        <taxon>Chitinophagia</taxon>
        <taxon>Chitinophagales</taxon>
        <taxon>Chitinophagaceae</taxon>
        <taxon>Chitinophaga</taxon>
    </lineage>
</organism>
<reference evidence="2 4" key="1">
    <citation type="submission" date="2016-11" db="EMBL/GenBank/DDBJ databases">
        <authorList>
            <person name="Jaros S."/>
            <person name="Januszkiewicz K."/>
            <person name="Wedrychowicz H."/>
        </authorList>
    </citation>
    <scope>NUCLEOTIDE SEQUENCE [LARGE SCALE GENOMIC DNA]</scope>
    <source>
        <strain evidence="2 4">DSM 784</strain>
    </source>
</reference>
<proteinExistence type="predicted"/>
<accession>A0A1K1P1T4</accession>
<sequence>MLFRTLLLLFSTLTAVAQKGLTEVPVPINDGWFTAKTISFDKYTTADRKNGIDQPASVSFIKNPIDAFNFQLLCDTCKQANKVQIQALYAPHIAFSDRSLPSVLEHTAENNKFFYIVLQAADSSLGSWEMILRNMTYLDLNENKQAGILRSSLGEFKVTANNHFGIVNSYENIRYEFVFRKKVVAAVIPGKNPRVWLDLNNLKEEQRIVVAAAMAALLLR</sequence>
<reference evidence="3 5" key="2">
    <citation type="submission" date="2023-11" db="EMBL/GenBank/DDBJ databases">
        <title>MicrobeMod: A computational toolkit for identifying prokaryotic methylation and restriction-modification with nanopore sequencing.</title>
        <authorList>
            <person name="Crits-Christoph A."/>
            <person name="Kang S.C."/>
            <person name="Lee H."/>
            <person name="Ostrov N."/>
        </authorList>
    </citation>
    <scope>NUCLEOTIDE SEQUENCE [LARGE SCALE GENOMIC DNA]</scope>
    <source>
        <strain evidence="3 5">ATCC 23090</strain>
    </source>
</reference>
<evidence type="ECO:0000313" key="2">
    <source>
        <dbReference type="EMBL" id="SFW41543.1"/>
    </source>
</evidence>
<name>A0A1K1P1T4_9BACT</name>
<evidence type="ECO:0000256" key="1">
    <source>
        <dbReference type="SAM" id="SignalP"/>
    </source>
</evidence>
<dbReference type="OrthoDB" id="657859at2"/>
<protein>
    <submittedName>
        <fullName evidence="2">Uncharacterized protein</fullName>
    </submittedName>
</protein>
<evidence type="ECO:0000313" key="5">
    <source>
        <dbReference type="Proteomes" id="UP001326715"/>
    </source>
</evidence>
<dbReference type="Proteomes" id="UP000183788">
    <property type="component" value="Unassembled WGS sequence"/>
</dbReference>
<dbReference type="Proteomes" id="UP001326715">
    <property type="component" value="Chromosome"/>
</dbReference>
<evidence type="ECO:0000313" key="3">
    <source>
        <dbReference type="EMBL" id="WQG87466.1"/>
    </source>
</evidence>
<dbReference type="AlphaFoldDB" id="A0A1K1P1T4"/>
<evidence type="ECO:0000313" key="4">
    <source>
        <dbReference type="Proteomes" id="UP000183788"/>
    </source>
</evidence>
<dbReference type="RefSeq" id="WP_072358877.1">
    <property type="nucleotide sequence ID" value="NZ_CP139972.1"/>
</dbReference>
<feature type="signal peptide" evidence="1">
    <location>
        <begin position="1"/>
        <end position="17"/>
    </location>
</feature>
<gene>
    <name evidence="2" type="ORF">SAMN05661012_01710</name>
    <name evidence="3" type="ORF">SR876_21300</name>
</gene>
<keyword evidence="5" id="KW-1185">Reference proteome</keyword>